<feature type="region of interest" description="Disordered" evidence="1">
    <location>
        <begin position="141"/>
        <end position="246"/>
    </location>
</feature>
<feature type="compositionally biased region" description="Polar residues" evidence="1">
    <location>
        <begin position="405"/>
        <end position="421"/>
    </location>
</feature>
<reference evidence="2 3" key="1">
    <citation type="journal article" date="2018" name="BMC Genomics">
        <title>Genomic evidence for intraspecific hybridization in a clonal and extremely halotolerant yeast.</title>
        <authorList>
            <person name="Gostincar C."/>
            <person name="Stajich J.E."/>
            <person name="Zupancic J."/>
            <person name="Zalar P."/>
            <person name="Gunde-Cimerman N."/>
        </authorList>
    </citation>
    <scope>NUCLEOTIDE SEQUENCE [LARGE SCALE GENOMIC DNA]</scope>
    <source>
        <strain evidence="2 3">EXF-171</strain>
    </source>
</reference>
<feature type="compositionally biased region" description="Basic and acidic residues" evidence="1">
    <location>
        <begin position="312"/>
        <end position="324"/>
    </location>
</feature>
<feature type="compositionally biased region" description="Basic and acidic residues" evidence="1">
    <location>
        <begin position="393"/>
        <end position="404"/>
    </location>
</feature>
<feature type="compositionally biased region" description="Basic and acidic residues" evidence="1">
    <location>
        <begin position="162"/>
        <end position="174"/>
    </location>
</feature>
<protein>
    <submittedName>
        <fullName evidence="2">Uncharacterized protein</fullName>
    </submittedName>
</protein>
<accession>A0A3M7EZV9</accession>
<name>A0A3M7EZV9_HORWE</name>
<organism evidence="2 3">
    <name type="scientific">Hortaea werneckii</name>
    <name type="common">Black yeast</name>
    <name type="synonym">Cladosporium werneckii</name>
    <dbReference type="NCBI Taxonomy" id="91943"/>
    <lineage>
        <taxon>Eukaryota</taxon>
        <taxon>Fungi</taxon>
        <taxon>Dikarya</taxon>
        <taxon>Ascomycota</taxon>
        <taxon>Pezizomycotina</taxon>
        <taxon>Dothideomycetes</taxon>
        <taxon>Dothideomycetidae</taxon>
        <taxon>Mycosphaerellales</taxon>
        <taxon>Teratosphaeriaceae</taxon>
        <taxon>Hortaea</taxon>
    </lineage>
</organism>
<feature type="compositionally biased region" description="Polar residues" evidence="1">
    <location>
        <begin position="371"/>
        <end position="382"/>
    </location>
</feature>
<evidence type="ECO:0000256" key="1">
    <source>
        <dbReference type="SAM" id="MobiDB-lite"/>
    </source>
</evidence>
<dbReference type="EMBL" id="QWIQ01000562">
    <property type="protein sequence ID" value="RMY82178.1"/>
    <property type="molecule type" value="Genomic_DNA"/>
</dbReference>
<comment type="caution">
    <text evidence="2">The sequence shown here is derived from an EMBL/GenBank/DDBJ whole genome shotgun (WGS) entry which is preliminary data.</text>
</comment>
<gene>
    <name evidence="2" type="ORF">D0862_12102</name>
</gene>
<sequence>MSYGKRPFRDAYANISDIRQSSPLHAGMQWPDIGSGKESAVSSPVSPLPVRDIMPGQSPVIQTLHDNKQWVDLDYLSPKLIRELCRQYGPPPEQDSTSTISKGAAKVRAWARHSKLGIDIRLRRKLNLEHDEVTDIRLIPEPRAIPREKPAPVAELPGQPHEIQELPDNSRARELACPPARGLSGSSLDDNVDPLPRYEPTSSSGNEMSFGCHATAPDAGSRRASRAAISSTPDRVSSPPVTRFNGYANGDTLDKAQERVHSSTDSGGVANSSAEFRALHVKLEQANERLGQERSAKELFEKLLADVRRELTREREASRGERETSSTNPFLDGLRVSNTASYETQTGVAPPSPESSYDQAADNDQHEDPLQNPSQTSETTLRPIQASAAMETISERPRSAEDKSSGAQNHLPSRDQGSSTDCGKCNRDA</sequence>
<dbReference type="AlphaFoldDB" id="A0A3M7EZV9"/>
<dbReference type="Proteomes" id="UP000281468">
    <property type="component" value="Unassembled WGS sequence"/>
</dbReference>
<feature type="compositionally biased region" description="Basic and acidic residues" evidence="1">
    <location>
        <begin position="141"/>
        <end position="150"/>
    </location>
</feature>
<dbReference type="VEuPathDB" id="FungiDB:BTJ68_07875"/>
<feature type="region of interest" description="Disordered" evidence="1">
    <location>
        <begin position="312"/>
        <end position="429"/>
    </location>
</feature>
<proteinExistence type="predicted"/>
<evidence type="ECO:0000313" key="3">
    <source>
        <dbReference type="Proteomes" id="UP000281468"/>
    </source>
</evidence>
<feature type="compositionally biased region" description="Polar residues" evidence="1">
    <location>
        <begin position="336"/>
        <end position="347"/>
    </location>
</feature>
<evidence type="ECO:0000313" key="2">
    <source>
        <dbReference type="EMBL" id="RMY82178.1"/>
    </source>
</evidence>